<feature type="domain" description="Phospholipase D-like" evidence="7">
    <location>
        <begin position="55"/>
        <end position="177"/>
    </location>
</feature>
<keyword evidence="4" id="KW-0378">Hydrolase</keyword>
<dbReference type="PANTHER" id="PTHR43856">
    <property type="entry name" value="CARDIOLIPIN HYDROLASE"/>
    <property type="match status" value="1"/>
</dbReference>
<dbReference type="Gene3D" id="3.30.870.10">
    <property type="entry name" value="Endonuclease Chain A"/>
    <property type="match status" value="1"/>
</dbReference>
<evidence type="ECO:0000256" key="2">
    <source>
        <dbReference type="ARBA" id="ARBA00008664"/>
    </source>
</evidence>
<accession>A0ABX1QGB0</accession>
<sequence>MPEWQQIATVVIRSVFVALVALAAAPVAASQKLPARGSVEVAFAPADRPEALLLGVIDNARVTLYVQAYAFTSRPIARALVAAHRRGVRVEVLADARMNKRGKGNVLPELLDAGIPVALETRYAAAHNKVMIADAAGPGCALVTGSFNFTKSASQRNAENLIVMRDHCALAQTYLNNWRRHRADATPVTRLPWKSGT</sequence>
<proteinExistence type="inferred from homology"/>
<evidence type="ECO:0000256" key="3">
    <source>
        <dbReference type="ARBA" id="ARBA00012027"/>
    </source>
</evidence>
<protein>
    <recommendedName>
        <fullName evidence="3">phospholipase D</fullName>
        <ecNumber evidence="3">3.1.4.4</ecNumber>
    </recommendedName>
</protein>
<dbReference type="InterPro" id="IPR025202">
    <property type="entry name" value="PLD-like_dom"/>
</dbReference>
<dbReference type="EMBL" id="WTVQ01000063">
    <property type="protein sequence ID" value="NMG77424.1"/>
    <property type="molecule type" value="Genomic_DNA"/>
</dbReference>
<evidence type="ECO:0000313" key="9">
    <source>
        <dbReference type="Proteomes" id="UP000648984"/>
    </source>
</evidence>
<dbReference type="PANTHER" id="PTHR43856:SF1">
    <property type="entry name" value="MITOCHONDRIAL CARDIOLIPIN HYDROLASE"/>
    <property type="match status" value="1"/>
</dbReference>
<dbReference type="SUPFAM" id="SSF56024">
    <property type="entry name" value="Phospholipase D/nuclease"/>
    <property type="match status" value="1"/>
</dbReference>
<keyword evidence="6" id="KW-0443">Lipid metabolism</keyword>
<evidence type="ECO:0000256" key="5">
    <source>
        <dbReference type="ARBA" id="ARBA00022963"/>
    </source>
</evidence>
<dbReference type="Proteomes" id="UP000648984">
    <property type="component" value="Unassembled WGS sequence"/>
</dbReference>
<name>A0ABX1QGB0_9RHOO</name>
<dbReference type="RefSeq" id="WP_169262554.1">
    <property type="nucleotide sequence ID" value="NZ_WTVQ01000063.1"/>
</dbReference>
<keyword evidence="5" id="KW-0442">Lipid degradation</keyword>
<reference evidence="8 9" key="1">
    <citation type="submission" date="2019-12" db="EMBL/GenBank/DDBJ databases">
        <title>Comparative genomics gives insights into the taxonomy of the Azoarcus-Aromatoleum group and reveals separate origins of nif in the plant-associated Azoarcus and non-plant-associated Aromatoleum sub-groups.</title>
        <authorList>
            <person name="Lafos M."/>
            <person name="Maluk M."/>
            <person name="Batista M."/>
            <person name="Junghare M."/>
            <person name="Carmona M."/>
            <person name="Faoro H."/>
            <person name="Cruz L.M."/>
            <person name="Battistoni F."/>
            <person name="De Souza E."/>
            <person name="Pedrosa F."/>
            <person name="Chen W.-M."/>
            <person name="Poole P.S."/>
            <person name="Dixon R.A."/>
            <person name="James E.K."/>
        </authorList>
    </citation>
    <scope>NUCLEOTIDE SEQUENCE [LARGE SCALE GENOMIC DNA]</scope>
    <source>
        <strain evidence="8 9">22Lin</strain>
    </source>
</reference>
<comment type="catalytic activity">
    <reaction evidence="1">
        <text>a 1,2-diacyl-sn-glycero-3-phosphocholine + H2O = a 1,2-diacyl-sn-glycero-3-phosphate + choline + H(+)</text>
        <dbReference type="Rhea" id="RHEA:14445"/>
        <dbReference type="ChEBI" id="CHEBI:15354"/>
        <dbReference type="ChEBI" id="CHEBI:15377"/>
        <dbReference type="ChEBI" id="CHEBI:15378"/>
        <dbReference type="ChEBI" id="CHEBI:57643"/>
        <dbReference type="ChEBI" id="CHEBI:58608"/>
        <dbReference type="EC" id="3.1.4.4"/>
    </reaction>
</comment>
<dbReference type="Pfam" id="PF13091">
    <property type="entry name" value="PLDc_2"/>
    <property type="match status" value="1"/>
</dbReference>
<keyword evidence="9" id="KW-1185">Reference proteome</keyword>
<evidence type="ECO:0000313" key="8">
    <source>
        <dbReference type="EMBL" id="NMG77424.1"/>
    </source>
</evidence>
<evidence type="ECO:0000259" key="7">
    <source>
        <dbReference type="Pfam" id="PF13091"/>
    </source>
</evidence>
<evidence type="ECO:0000256" key="6">
    <source>
        <dbReference type="ARBA" id="ARBA00023098"/>
    </source>
</evidence>
<evidence type="ECO:0000256" key="4">
    <source>
        <dbReference type="ARBA" id="ARBA00022801"/>
    </source>
</evidence>
<comment type="caution">
    <text evidence="8">The sequence shown here is derived from an EMBL/GenBank/DDBJ whole genome shotgun (WGS) entry which is preliminary data.</text>
</comment>
<comment type="similarity">
    <text evidence="2">Belongs to the phospholipase D family.</text>
</comment>
<gene>
    <name evidence="8" type="ORF">GPA25_21975</name>
</gene>
<dbReference type="CDD" id="cd09170">
    <property type="entry name" value="PLDc_Nuc"/>
    <property type="match status" value="1"/>
</dbReference>
<dbReference type="EC" id="3.1.4.4" evidence="3"/>
<dbReference type="InterPro" id="IPR051406">
    <property type="entry name" value="PLD_domain"/>
</dbReference>
<organism evidence="8 9">
    <name type="scientific">Aromatoleum diolicum</name>
    <dbReference type="NCBI Taxonomy" id="75796"/>
    <lineage>
        <taxon>Bacteria</taxon>
        <taxon>Pseudomonadati</taxon>
        <taxon>Pseudomonadota</taxon>
        <taxon>Betaproteobacteria</taxon>
        <taxon>Rhodocyclales</taxon>
        <taxon>Rhodocyclaceae</taxon>
        <taxon>Aromatoleum</taxon>
    </lineage>
</organism>
<evidence type="ECO:0000256" key="1">
    <source>
        <dbReference type="ARBA" id="ARBA00000798"/>
    </source>
</evidence>